<feature type="transmembrane region" description="Helical" evidence="1">
    <location>
        <begin position="28"/>
        <end position="52"/>
    </location>
</feature>
<dbReference type="Pfam" id="PF06691">
    <property type="entry name" value="DUF1189"/>
    <property type="match status" value="1"/>
</dbReference>
<evidence type="ECO:0000313" key="2">
    <source>
        <dbReference type="EMBL" id="MEN0643136.1"/>
    </source>
</evidence>
<name>A0ABU9VJN2_9BACI</name>
<dbReference type="RefSeq" id="WP_343130113.1">
    <property type="nucleotide sequence ID" value="NZ_JBCITK010000001.1"/>
</dbReference>
<feature type="transmembrane region" description="Helical" evidence="1">
    <location>
        <begin position="202"/>
        <end position="223"/>
    </location>
</feature>
<accession>A0ABU9VJN2</accession>
<keyword evidence="3" id="KW-1185">Reference proteome</keyword>
<comment type="caution">
    <text evidence="2">The sequence shown here is derived from an EMBL/GenBank/DDBJ whole genome shotgun (WGS) entry which is preliminary data.</text>
</comment>
<keyword evidence="1" id="KW-0812">Transmembrane</keyword>
<evidence type="ECO:0000313" key="3">
    <source>
        <dbReference type="Proteomes" id="UP001418796"/>
    </source>
</evidence>
<feature type="transmembrane region" description="Helical" evidence="1">
    <location>
        <begin position="157"/>
        <end position="190"/>
    </location>
</feature>
<sequence>MRFFTWFLKSLYHRQSILASRFRQTIHILGHVCFTIFVALIPYCLVLSVSIWSGITLIEQTLVEEDIDFLITEGVLQTSVESTPSVLELNESHQIIIDPTNELTVDRLDYQGILLQEQSVVFHTANVNQALSYTLLGEGVFTKTDILEKLSDIKSFLPILLVIISIIVLSVMIGLAFLGISLLAFVGHFLQRRNPSITYVHLWKIAAHTITLPVILFAWIIVIGDFIPLLLWIGLVVALYCYLIIRLPQKKKSRKTA</sequence>
<organism evidence="2 3">
    <name type="scientific">Alkalicoccobacillus gibsonii</name>
    <dbReference type="NCBI Taxonomy" id="79881"/>
    <lineage>
        <taxon>Bacteria</taxon>
        <taxon>Bacillati</taxon>
        <taxon>Bacillota</taxon>
        <taxon>Bacilli</taxon>
        <taxon>Bacillales</taxon>
        <taxon>Bacillaceae</taxon>
        <taxon>Alkalicoccobacillus</taxon>
    </lineage>
</organism>
<evidence type="ECO:0000256" key="1">
    <source>
        <dbReference type="SAM" id="Phobius"/>
    </source>
</evidence>
<protein>
    <submittedName>
        <fullName evidence="2">DUF1189 domain-containing protein</fullName>
    </submittedName>
</protein>
<dbReference type="InterPro" id="IPR009574">
    <property type="entry name" value="DUF1189"/>
</dbReference>
<keyword evidence="1" id="KW-0472">Membrane</keyword>
<dbReference type="Proteomes" id="UP001418796">
    <property type="component" value="Unassembled WGS sequence"/>
</dbReference>
<keyword evidence="1" id="KW-1133">Transmembrane helix</keyword>
<gene>
    <name evidence="2" type="ORF">MKY91_08245</name>
</gene>
<proteinExistence type="predicted"/>
<feature type="transmembrane region" description="Helical" evidence="1">
    <location>
        <begin position="229"/>
        <end position="245"/>
    </location>
</feature>
<dbReference type="EMBL" id="JBCITK010000001">
    <property type="protein sequence ID" value="MEN0643136.1"/>
    <property type="molecule type" value="Genomic_DNA"/>
</dbReference>
<reference evidence="2 3" key="1">
    <citation type="submission" date="2024-03" db="EMBL/GenBank/DDBJ databases">
        <title>Bacilli Hybrid Assemblies.</title>
        <authorList>
            <person name="Kovac J."/>
        </authorList>
    </citation>
    <scope>NUCLEOTIDE SEQUENCE [LARGE SCALE GENOMIC DNA]</scope>
    <source>
        <strain evidence="2 3">FSL R7-0666</strain>
    </source>
</reference>